<evidence type="ECO:0000256" key="2">
    <source>
        <dbReference type="SAM" id="Phobius"/>
    </source>
</evidence>
<dbReference type="GO" id="GO:0035725">
    <property type="term" value="P:sodium ion transmembrane transport"/>
    <property type="evidence" value="ECO:0007669"/>
    <property type="project" value="TreeGrafter"/>
</dbReference>
<feature type="transmembrane region" description="Helical" evidence="2">
    <location>
        <begin position="307"/>
        <end position="332"/>
    </location>
</feature>
<keyword evidence="5" id="KW-1185">Reference proteome</keyword>
<feature type="region of interest" description="Disordered" evidence="1">
    <location>
        <begin position="729"/>
        <end position="780"/>
    </location>
</feature>
<dbReference type="InterPro" id="IPR000595">
    <property type="entry name" value="cNMP-bd_dom"/>
</dbReference>
<dbReference type="PROSITE" id="PS50042">
    <property type="entry name" value="CNMP_BINDING_3"/>
    <property type="match status" value="1"/>
</dbReference>
<dbReference type="Pfam" id="PF00027">
    <property type="entry name" value="cNMP_binding"/>
    <property type="match status" value="1"/>
</dbReference>
<reference evidence="5" key="1">
    <citation type="journal article" date="2023" name="Commun. Biol.">
        <title>Genome analysis of Parmales, the sister group of diatoms, reveals the evolutionary specialization of diatoms from phago-mixotrophs to photoautotrophs.</title>
        <authorList>
            <person name="Ban H."/>
            <person name="Sato S."/>
            <person name="Yoshikawa S."/>
            <person name="Yamada K."/>
            <person name="Nakamura Y."/>
            <person name="Ichinomiya M."/>
            <person name="Sato N."/>
            <person name="Blanc-Mathieu R."/>
            <person name="Endo H."/>
            <person name="Kuwata A."/>
            <person name="Ogata H."/>
        </authorList>
    </citation>
    <scope>NUCLEOTIDE SEQUENCE [LARGE SCALE GENOMIC DNA]</scope>
    <source>
        <strain evidence="5">NIES 3699</strain>
    </source>
</reference>
<keyword evidence="2" id="KW-0812">Transmembrane</keyword>
<dbReference type="Proteomes" id="UP001165160">
    <property type="component" value="Unassembled WGS sequence"/>
</dbReference>
<evidence type="ECO:0000259" key="3">
    <source>
        <dbReference type="PROSITE" id="PS50042"/>
    </source>
</evidence>
<dbReference type="PANTHER" id="PTHR45689:SF13">
    <property type="entry name" value="CYCLIC NUCLEOTIDE-BINDING DOMAIN-CONTAINING PROTEIN"/>
    <property type="match status" value="1"/>
</dbReference>
<accession>A0A9W6Z7Y3</accession>
<dbReference type="InterPro" id="IPR018488">
    <property type="entry name" value="cNMP-bd_CS"/>
</dbReference>
<feature type="region of interest" description="Disordered" evidence="1">
    <location>
        <begin position="852"/>
        <end position="914"/>
    </location>
</feature>
<dbReference type="Gene3D" id="1.10.287.70">
    <property type="match status" value="1"/>
</dbReference>
<dbReference type="EMBL" id="BRXX01000574">
    <property type="protein sequence ID" value="GMH47166.1"/>
    <property type="molecule type" value="Genomic_DNA"/>
</dbReference>
<protein>
    <recommendedName>
        <fullName evidence="3">Cyclic nucleotide-binding domain-containing protein</fullName>
    </recommendedName>
</protein>
<dbReference type="CDD" id="cd00038">
    <property type="entry name" value="CAP_ED"/>
    <property type="match status" value="1"/>
</dbReference>
<dbReference type="InterPro" id="IPR051413">
    <property type="entry name" value="K/Na_HCN_channel"/>
</dbReference>
<dbReference type="InterPro" id="IPR018490">
    <property type="entry name" value="cNMP-bd_dom_sf"/>
</dbReference>
<organism evidence="4 5">
    <name type="scientific">Triparma verrucosa</name>
    <dbReference type="NCBI Taxonomy" id="1606542"/>
    <lineage>
        <taxon>Eukaryota</taxon>
        <taxon>Sar</taxon>
        <taxon>Stramenopiles</taxon>
        <taxon>Ochrophyta</taxon>
        <taxon>Bolidophyceae</taxon>
        <taxon>Parmales</taxon>
        <taxon>Triparmaceae</taxon>
        <taxon>Triparma</taxon>
    </lineage>
</organism>
<dbReference type="Gene3D" id="1.10.287.630">
    <property type="entry name" value="Helix hairpin bin"/>
    <property type="match status" value="1"/>
</dbReference>
<dbReference type="PANTHER" id="PTHR45689">
    <property type="entry name" value="I[[H]] CHANNEL, ISOFORM E"/>
    <property type="match status" value="1"/>
</dbReference>
<dbReference type="InterPro" id="IPR014710">
    <property type="entry name" value="RmlC-like_jellyroll"/>
</dbReference>
<feature type="compositionally biased region" description="Low complexity" evidence="1">
    <location>
        <begin position="26"/>
        <end position="37"/>
    </location>
</feature>
<name>A0A9W6Z7Y3_9STRA</name>
<feature type="domain" description="Cyclic nucleotide-binding" evidence="3">
    <location>
        <begin position="533"/>
        <end position="660"/>
    </location>
</feature>
<dbReference type="PROSITE" id="PS00888">
    <property type="entry name" value="CNMP_BINDING_1"/>
    <property type="match status" value="1"/>
</dbReference>
<dbReference type="SUPFAM" id="SSF51206">
    <property type="entry name" value="cAMP-binding domain-like"/>
    <property type="match status" value="1"/>
</dbReference>
<dbReference type="GO" id="GO:0098855">
    <property type="term" value="C:HCN channel complex"/>
    <property type="evidence" value="ECO:0007669"/>
    <property type="project" value="TreeGrafter"/>
</dbReference>
<dbReference type="AlphaFoldDB" id="A0A9W6Z7Y3"/>
<sequence>MVVQKDAAILVPEKTDAFGGVAPQTSGLRSGRFSGSSPAGQGPANNTTTVNATHSYNRVSFMDRQENPNLESQASRRGSIGSKISGEENTAPNLRRLSMGMGTSTGGKAVLAKAPWWHSWVPKYIKTYYLRDIKILHEEVEDKIFNQRSAAKKGFKNSEWSFMLHPESSYRLFWDIVTAFFVLILIWLVPFYIGFETWSSPGMSVVSSVMDVWFIIDVFLNFRTGYVDHGATVMDKKKIAKNYLKTWFVIDFFASIPWEIFIGQEETGSKTQDKAARKSAKMTKYFKIPKLLRMARLLRAFNKYARFYALTLVVLGMIVTLHVGACIIAQALEICTAEFLIFDEDTGNYHLESNDNMSVCETSSVMSLYSEAIYVCFTLCIGMSPTGGTLGAASDLQALRGVTITDALQSYASGTGNDWRQPSTMYFMTAILMLLGIGEMSLVVGHIGLLLRDRHLASAVFRGKLDRVKEELKYYRVPWVLQNRVLAYYDYMWVNQKQYDDKITLLTDKGMSSDLRGKLALHMYKDVVQGVSLFSRVDDTFLSKVCMELQTRVFLPGDWIILKGDIGSELYIISRGVCQVFLRDPWEIEESEDPEADKEILLSNGQFFGEISLLMEVRRTTSVQAKTICEVNVLVQEIFEEILRESPDFADEMKSLIVKRKVENFQKLNHEHASMEDREIIEDAVTEAIESRQLSIGGEQNYGEHEEYDEDGNMDDQVGMTEIINRAAVGRGADPSPSIMTNLPGSIAEGDEEDEPNTPPPRRRARSSVDMGGFSRSREESVDLAMGNLDALAQNLSENTDGIAGGGGFAAMMKMERSSHRRGSSGSADGIIGLVSSGRSEGITTAELISRRRSLSESGATSQVKALEISARKTREDLMKDSSSKPSAPSSHPKPTPHISQIQQSSHPSTSSQMLSTLAAEEFVSNEDIVSQQLGLLQERIDKIYAMLTTKLGRVR</sequence>
<gene>
    <name evidence="4" type="ORF">TrVE_jg3059</name>
</gene>
<dbReference type="GO" id="GO:0003254">
    <property type="term" value="P:regulation of membrane depolarization"/>
    <property type="evidence" value="ECO:0007669"/>
    <property type="project" value="TreeGrafter"/>
</dbReference>
<proteinExistence type="predicted"/>
<dbReference type="GO" id="GO:0005249">
    <property type="term" value="F:voltage-gated potassium channel activity"/>
    <property type="evidence" value="ECO:0007669"/>
    <property type="project" value="TreeGrafter"/>
</dbReference>
<feature type="transmembrane region" description="Helical" evidence="2">
    <location>
        <begin position="172"/>
        <end position="195"/>
    </location>
</feature>
<keyword evidence="2" id="KW-0472">Membrane</keyword>
<evidence type="ECO:0000313" key="5">
    <source>
        <dbReference type="Proteomes" id="UP001165160"/>
    </source>
</evidence>
<evidence type="ECO:0000256" key="1">
    <source>
        <dbReference type="SAM" id="MobiDB-lite"/>
    </source>
</evidence>
<dbReference type="SUPFAM" id="SSF81324">
    <property type="entry name" value="Voltage-gated potassium channels"/>
    <property type="match status" value="1"/>
</dbReference>
<evidence type="ECO:0000313" key="4">
    <source>
        <dbReference type="EMBL" id="GMH47166.1"/>
    </source>
</evidence>
<feature type="transmembrane region" description="Helical" evidence="2">
    <location>
        <begin position="201"/>
        <end position="220"/>
    </location>
</feature>
<feature type="region of interest" description="Disordered" evidence="1">
    <location>
        <begin position="64"/>
        <end position="88"/>
    </location>
</feature>
<feature type="transmembrane region" description="Helical" evidence="2">
    <location>
        <begin position="425"/>
        <end position="451"/>
    </location>
</feature>
<feature type="compositionally biased region" description="Low complexity" evidence="1">
    <location>
        <begin position="884"/>
        <end position="913"/>
    </location>
</feature>
<feature type="compositionally biased region" description="Basic and acidic residues" evidence="1">
    <location>
        <begin position="870"/>
        <end position="883"/>
    </location>
</feature>
<dbReference type="Gene3D" id="2.60.120.10">
    <property type="entry name" value="Jelly Rolls"/>
    <property type="match status" value="1"/>
</dbReference>
<keyword evidence="2" id="KW-1133">Transmembrane helix</keyword>
<comment type="caution">
    <text evidence="4">The sequence shown here is derived from an EMBL/GenBank/DDBJ whole genome shotgun (WGS) entry which is preliminary data.</text>
</comment>
<feature type="region of interest" description="Disordered" evidence="1">
    <location>
        <begin position="20"/>
        <end position="50"/>
    </location>
</feature>
<dbReference type="SMART" id="SM00100">
    <property type="entry name" value="cNMP"/>
    <property type="match status" value="1"/>
</dbReference>
<feature type="compositionally biased region" description="Low complexity" evidence="1">
    <location>
        <begin position="75"/>
        <end position="84"/>
    </location>
</feature>